<evidence type="ECO:0000313" key="5">
    <source>
        <dbReference type="EMBL" id="KAJ8305522.1"/>
    </source>
</evidence>
<name>A0ABQ9ENL1_TEGGR</name>
<dbReference type="Pfam" id="PF06159">
    <property type="entry name" value="TRAPPC13_N"/>
    <property type="match status" value="1"/>
</dbReference>
<comment type="similarity">
    <text evidence="1">Belongs to the TRAPPC13 family.</text>
</comment>
<gene>
    <name evidence="5" type="ORF">KUTeg_016067</name>
</gene>
<evidence type="ECO:0008006" key="7">
    <source>
        <dbReference type="Google" id="ProtNLM"/>
    </source>
</evidence>
<organism evidence="5 6">
    <name type="scientific">Tegillarca granosa</name>
    <name type="common">Malaysian cockle</name>
    <name type="synonym">Anadara granosa</name>
    <dbReference type="NCBI Taxonomy" id="220873"/>
    <lineage>
        <taxon>Eukaryota</taxon>
        <taxon>Metazoa</taxon>
        <taxon>Spiralia</taxon>
        <taxon>Lophotrochozoa</taxon>
        <taxon>Mollusca</taxon>
        <taxon>Bivalvia</taxon>
        <taxon>Autobranchia</taxon>
        <taxon>Pteriomorphia</taxon>
        <taxon>Arcoida</taxon>
        <taxon>Arcoidea</taxon>
        <taxon>Arcidae</taxon>
        <taxon>Tegillarca</taxon>
    </lineage>
</organism>
<feature type="domain" description="Trafficking protein particle complex subunit 13 N-terminal" evidence="2">
    <location>
        <begin position="1"/>
        <end position="153"/>
    </location>
</feature>
<feature type="domain" description="Trafficking protein particle complex subunit 13 C-terminal" evidence="3">
    <location>
        <begin position="293"/>
        <end position="389"/>
    </location>
</feature>
<dbReference type="Pfam" id="PF23647">
    <property type="entry name" value="TRAPPC13_M"/>
    <property type="match status" value="1"/>
</dbReference>
<dbReference type="InterPro" id="IPR055428">
    <property type="entry name" value="TRAPPC13_C"/>
</dbReference>
<dbReference type="EMBL" id="JARBDR010000813">
    <property type="protein sequence ID" value="KAJ8305522.1"/>
    <property type="molecule type" value="Genomic_DNA"/>
</dbReference>
<reference evidence="5 6" key="1">
    <citation type="submission" date="2022-12" db="EMBL/GenBank/DDBJ databases">
        <title>Chromosome-level genome of Tegillarca granosa.</title>
        <authorList>
            <person name="Kim J."/>
        </authorList>
    </citation>
    <scope>NUCLEOTIDE SEQUENCE [LARGE SCALE GENOMIC DNA]</scope>
    <source>
        <strain evidence="5">Teg-2019</strain>
        <tissue evidence="5">Adductor muscle</tissue>
    </source>
</reference>
<evidence type="ECO:0000259" key="3">
    <source>
        <dbReference type="Pfam" id="PF23643"/>
    </source>
</evidence>
<dbReference type="InterPro" id="IPR055427">
    <property type="entry name" value="TRAPPC13_N"/>
</dbReference>
<evidence type="ECO:0000256" key="1">
    <source>
        <dbReference type="ARBA" id="ARBA00010785"/>
    </source>
</evidence>
<dbReference type="Proteomes" id="UP001217089">
    <property type="component" value="Unassembled WGS sequence"/>
</dbReference>
<protein>
    <recommendedName>
        <fullName evidence="7">Trafficking protein particle complex subunit 13</fullName>
    </recommendedName>
</protein>
<dbReference type="Pfam" id="PF23643">
    <property type="entry name" value="TRAPPC13_C"/>
    <property type="match status" value="1"/>
</dbReference>
<accession>A0ABQ9ENL1</accession>
<dbReference type="PANTHER" id="PTHR13134:SF3">
    <property type="entry name" value="TRAFFICKING PROTEIN PARTICLE COMPLEX SUBUNIT 13"/>
    <property type="match status" value="1"/>
</dbReference>
<sequence length="395" mass="44551">MRLTKPALMAYHPLISDSHDLPGDILDKIGNTDIARPQGIQFFGLGDLLTLPQNFGNIFLGETFSSYISVHNDSTVTCKDIMLKVDLQTSSQRLMLSGASNQPVTELFPEQSIDDVIHHEVKELGTHILVCAVSYTTNLGEKLAFRKFFKFQVLKPLDVKTKFYNAESDEVYLEAQIQNITPTPIYMEHVTLDPSQQYDAKQLNTIDGKESSDLVFGRVNYLNPMDTRQYLYCLIPKQELLKESKVLKGVTNIGKLDIVWKTNMGERGRLQTSQLQRVAPGYGDIRVTLEEVPDTVLLESTLNIVCRITNCCERTMDLTLVLQNNQSSGLLWSGISGRQLGKLPQNEFLDLNLTMIATKSGLQTICGLRLTDNFLKRTYEHDELAQIFVYNDSNS</sequence>
<dbReference type="PANTHER" id="PTHR13134">
    <property type="entry name" value="TRAFFICKING PROTEIN PARTICLE COMPLEX SUBUNIT 13"/>
    <property type="match status" value="1"/>
</dbReference>
<evidence type="ECO:0000313" key="6">
    <source>
        <dbReference type="Proteomes" id="UP001217089"/>
    </source>
</evidence>
<dbReference type="InterPro" id="IPR010378">
    <property type="entry name" value="TRAPPC13"/>
</dbReference>
<comment type="caution">
    <text evidence="5">The sequence shown here is derived from an EMBL/GenBank/DDBJ whole genome shotgun (WGS) entry which is preliminary data.</text>
</comment>
<proteinExistence type="inferred from homology"/>
<feature type="domain" description="Trafficking protein particle complex subunit 13 middle" evidence="4">
    <location>
        <begin position="157"/>
        <end position="280"/>
    </location>
</feature>
<dbReference type="InterPro" id="IPR055429">
    <property type="entry name" value="TRAPPC13_M"/>
</dbReference>
<evidence type="ECO:0000259" key="2">
    <source>
        <dbReference type="Pfam" id="PF06159"/>
    </source>
</evidence>
<keyword evidence="6" id="KW-1185">Reference proteome</keyword>
<evidence type="ECO:0000259" key="4">
    <source>
        <dbReference type="Pfam" id="PF23647"/>
    </source>
</evidence>